<dbReference type="Gene3D" id="3.40.50.1820">
    <property type="entry name" value="alpha/beta hydrolase"/>
    <property type="match status" value="1"/>
</dbReference>
<dbReference type="GO" id="GO:0016787">
    <property type="term" value="F:hydrolase activity"/>
    <property type="evidence" value="ECO:0007669"/>
    <property type="project" value="UniProtKB-KW"/>
</dbReference>
<dbReference type="PANTHER" id="PTHR22946:SF12">
    <property type="entry name" value="CONIDIAL PIGMENT BIOSYNTHESIS PROTEIN AYG1 (AFU_ORTHOLOGUE AFUA_2G17550)"/>
    <property type="match status" value="1"/>
</dbReference>
<gene>
    <name evidence="3" type="ORF">GCM10009733_059330</name>
</gene>
<evidence type="ECO:0000256" key="2">
    <source>
        <dbReference type="ARBA" id="ARBA00022801"/>
    </source>
</evidence>
<dbReference type="Proteomes" id="UP001500064">
    <property type="component" value="Unassembled WGS sequence"/>
</dbReference>
<reference evidence="3 4" key="1">
    <citation type="journal article" date="2019" name="Int. J. Syst. Evol. Microbiol.">
        <title>The Global Catalogue of Microorganisms (GCM) 10K type strain sequencing project: providing services to taxonomists for standard genome sequencing and annotation.</title>
        <authorList>
            <consortium name="The Broad Institute Genomics Platform"/>
            <consortium name="The Broad Institute Genome Sequencing Center for Infectious Disease"/>
            <person name="Wu L."/>
            <person name="Ma J."/>
        </authorList>
    </citation>
    <scope>NUCLEOTIDE SEQUENCE [LARGE SCALE GENOMIC DNA]</scope>
    <source>
        <strain evidence="3 4">JCM 13929</strain>
    </source>
</reference>
<evidence type="ECO:0000256" key="1">
    <source>
        <dbReference type="ARBA" id="ARBA00008645"/>
    </source>
</evidence>
<accession>A0ABN2FNY4</accession>
<evidence type="ECO:0000313" key="4">
    <source>
        <dbReference type="Proteomes" id="UP001500064"/>
    </source>
</evidence>
<proteinExistence type="inferred from homology"/>
<dbReference type="InterPro" id="IPR010520">
    <property type="entry name" value="FrsA-like"/>
</dbReference>
<dbReference type="SUPFAM" id="SSF53474">
    <property type="entry name" value="alpha/beta-Hydrolases"/>
    <property type="match status" value="1"/>
</dbReference>
<keyword evidence="4" id="KW-1185">Reference proteome</keyword>
<dbReference type="Gene3D" id="1.20.1440.110">
    <property type="entry name" value="acylaminoacyl peptidase"/>
    <property type="match status" value="1"/>
</dbReference>
<dbReference type="InterPro" id="IPR050261">
    <property type="entry name" value="FrsA_esterase"/>
</dbReference>
<dbReference type="Pfam" id="PF06500">
    <property type="entry name" value="FrsA-like"/>
    <property type="match status" value="1"/>
</dbReference>
<comment type="caution">
    <text evidence="3">The sequence shown here is derived from an EMBL/GenBank/DDBJ whole genome shotgun (WGS) entry which is preliminary data.</text>
</comment>
<protein>
    <submittedName>
        <fullName evidence="3">Alpha/beta fold hydrolase</fullName>
    </submittedName>
</protein>
<evidence type="ECO:0000313" key="3">
    <source>
        <dbReference type="EMBL" id="GAA1654144.1"/>
    </source>
</evidence>
<dbReference type="EMBL" id="BAAAMU010000050">
    <property type="protein sequence ID" value="GAA1654144.1"/>
    <property type="molecule type" value="Genomic_DNA"/>
</dbReference>
<dbReference type="InterPro" id="IPR029058">
    <property type="entry name" value="AB_hydrolase_fold"/>
</dbReference>
<keyword evidence="2 3" id="KW-0378">Hydrolase</keyword>
<comment type="similarity">
    <text evidence="1">Belongs to the AB hydrolase superfamily.</text>
</comment>
<dbReference type="PANTHER" id="PTHR22946">
    <property type="entry name" value="DIENELACTONE HYDROLASE DOMAIN-CONTAINING PROTEIN-RELATED"/>
    <property type="match status" value="1"/>
</dbReference>
<organism evidence="3 4">
    <name type="scientific">Nonomuraea maheshkhaliensis</name>
    <dbReference type="NCBI Taxonomy" id="419590"/>
    <lineage>
        <taxon>Bacteria</taxon>
        <taxon>Bacillati</taxon>
        <taxon>Actinomycetota</taxon>
        <taxon>Actinomycetes</taxon>
        <taxon>Streptosporangiales</taxon>
        <taxon>Streptosporangiaceae</taxon>
        <taxon>Nonomuraea</taxon>
    </lineage>
</organism>
<name>A0ABN2FNY4_9ACTN</name>
<sequence length="404" mass="44696">MKFLFNDESFSYEALRTAGHASYGGAELGEVLATCRDIPDGDEEAWCRSWTATAERVHRIGRRALADGHRLSAREAFLRASNYYRAADFYRRLDPDGDAESARLARLSKEAFAAAAGLFDTPVIPQDIPYEGTALPGYLYLTDDSGRPRPAIIYHGGFDSTLEETYFFLVAGALRRGYNVLAFEGPGQGSARRDRGLVFRPDWEKVVTPVIDHALAVPQFDPTRLVLAGTSLGGYLAARAAAFEPRLTALVLHDGVHSFHAPYRDALPPFLYRWVMDGRDDVAEPALELLAALSTLARWGLRNGMWTFGARSAAEYIRMTAAYTLDDVAGRITCPTLVIEAENDLFFPGQPRRVHDALRCERELMVFAGKDGGGEHCQQGASTLFHQRLFDWLDPRLGAGRSVS</sequence>
<dbReference type="RefSeq" id="WP_346109806.1">
    <property type="nucleotide sequence ID" value="NZ_BAAAMU010000050.1"/>
</dbReference>